<proteinExistence type="predicted"/>
<accession>A0A7S3IC44</accession>
<evidence type="ECO:0000313" key="1">
    <source>
        <dbReference type="EMBL" id="CAE0318090.1"/>
    </source>
</evidence>
<sequence length="321" mass="36642">MHNPVYCFPAEFSAEEDFLYIPIWMFGELGFRVINYTKGVRRAVKCGYGVYLQSLKVKYLDTFGGHKVLKYSLPECKKVVLRVPKYFDTDLLIKALAKFSVIKEGSKMTLSCQNDLVLVHVQKVFPAQACVLIKGDLELEQVFNIPTKAEQPKCVEASQQTESQLALGIYELPEKKEKYPKFLLEIMNSKKPSKKLRPKNLSTKLRLYSIPPEERSRSNLAGLYSNLRNASLTQRNNLNIQGNSPLISPRYLLKFKTTRFECSSDEETKALPPLSPVKKQPFSLNINIPNPKYSRKPKLRQGERISRLASALYFNPPSLSP</sequence>
<gene>
    <name evidence="1" type="ORF">FSAL1345_LOCUS1359</name>
</gene>
<dbReference type="AlphaFoldDB" id="A0A7S3IC44"/>
<organism evidence="1">
    <name type="scientific">Fabrea salina</name>
    <dbReference type="NCBI Taxonomy" id="342563"/>
    <lineage>
        <taxon>Eukaryota</taxon>
        <taxon>Sar</taxon>
        <taxon>Alveolata</taxon>
        <taxon>Ciliophora</taxon>
        <taxon>Postciliodesmatophora</taxon>
        <taxon>Heterotrichea</taxon>
        <taxon>Heterotrichida</taxon>
        <taxon>Fabreidae</taxon>
        <taxon>Fabrea</taxon>
    </lineage>
</organism>
<name>A0A7S3IC44_9CILI</name>
<protein>
    <submittedName>
        <fullName evidence="1">Uncharacterized protein</fullName>
    </submittedName>
</protein>
<dbReference type="EMBL" id="HBIF01001593">
    <property type="protein sequence ID" value="CAE0318090.1"/>
    <property type="molecule type" value="Transcribed_RNA"/>
</dbReference>
<reference evidence="1" key="1">
    <citation type="submission" date="2021-01" db="EMBL/GenBank/DDBJ databases">
        <authorList>
            <person name="Corre E."/>
            <person name="Pelletier E."/>
            <person name="Niang G."/>
            <person name="Scheremetjew M."/>
            <person name="Finn R."/>
            <person name="Kale V."/>
            <person name="Holt S."/>
            <person name="Cochrane G."/>
            <person name="Meng A."/>
            <person name="Brown T."/>
            <person name="Cohen L."/>
        </authorList>
    </citation>
    <scope>NUCLEOTIDE SEQUENCE</scope>
</reference>